<dbReference type="OrthoDB" id="28864at2157"/>
<dbReference type="PATRIC" id="fig|2287.9.peg.2221"/>
<evidence type="ECO:0000313" key="1">
    <source>
        <dbReference type="EMBL" id="QPG49253.1"/>
    </source>
</evidence>
<dbReference type="RefSeq" id="WP_009993004.1">
    <property type="nucleotide sequence ID" value="NZ_LT549890.1"/>
</dbReference>
<proteinExistence type="predicted"/>
<dbReference type="Proteomes" id="UP000076770">
    <property type="component" value="Chromosome i"/>
</dbReference>
<sequence length="193" mass="22168">MPPDQQKNKNYYQYGVFWLYNWFQAENNNMNIFFLINGNIYNYSLALEQYIWDSNCWLLECSPFSAYAIPPSPPASTNTGEPIFAQSYINAYNTAFNQETSGYNLNYQKALNNYNKFTYSDVNSNFVPGTFGYKEEYNTPSQRFYINYLQDDAGVYVGTPYLFVSAGSGGGSGFMYLIWIIVTYGVPYVVNVS</sequence>
<dbReference type="AlphaFoldDB" id="A0A157T479"/>
<protein>
    <submittedName>
        <fullName evidence="2">Uncharacterized protein</fullName>
    </submittedName>
</protein>
<dbReference type="GeneID" id="1453502"/>
<name>A0A157T479_SACSO</name>
<evidence type="ECO:0000313" key="4">
    <source>
        <dbReference type="Proteomes" id="UP000594632"/>
    </source>
</evidence>
<dbReference type="EMBL" id="CP050869">
    <property type="protein sequence ID" value="QPG49253.1"/>
    <property type="molecule type" value="Genomic_DNA"/>
</dbReference>
<gene>
    <name evidence="1" type="ORF">HFC64_04790</name>
    <name evidence="2" type="ORF">SSOP1_2117</name>
</gene>
<accession>A0A157T479</accession>
<reference evidence="3" key="1">
    <citation type="submission" date="2016-04" db="EMBL/GenBank/DDBJ databases">
        <authorList>
            <person name="Shah S.A."/>
            <person name="Garrett R.A."/>
        </authorList>
    </citation>
    <scope>NUCLEOTIDE SEQUENCE [LARGE SCALE GENOMIC DNA]</scope>
    <source>
        <strain evidence="3">ATCC 35091 / DSM 1616 / JCM 8930 / NBRC 15331 / P1</strain>
    </source>
</reference>
<evidence type="ECO:0000313" key="3">
    <source>
        <dbReference type="Proteomes" id="UP000076770"/>
    </source>
</evidence>
<organism evidence="2 3">
    <name type="scientific">Saccharolobus solfataricus</name>
    <name type="common">Sulfolobus solfataricus</name>
    <dbReference type="NCBI Taxonomy" id="2287"/>
    <lineage>
        <taxon>Archaea</taxon>
        <taxon>Thermoproteota</taxon>
        <taxon>Thermoprotei</taxon>
        <taxon>Sulfolobales</taxon>
        <taxon>Sulfolobaceae</taxon>
        <taxon>Saccharolobus</taxon>
    </lineage>
</organism>
<reference evidence="2" key="2">
    <citation type="submission" date="2016-04" db="EMBL/GenBank/DDBJ databases">
        <authorList>
            <person name="Evans L.H."/>
            <person name="Alamgir A."/>
            <person name="Owens N."/>
            <person name="Weber N.D."/>
            <person name="Virtaneva K."/>
            <person name="Barbian K."/>
            <person name="Babar A."/>
            <person name="Rosenke K."/>
        </authorList>
    </citation>
    <scope>NUCLEOTIDE SEQUENCE</scope>
    <source>
        <strain evidence="2">P1</strain>
    </source>
</reference>
<evidence type="ECO:0000313" key="2">
    <source>
        <dbReference type="EMBL" id="SAI85671.1"/>
    </source>
</evidence>
<dbReference type="Proteomes" id="UP000594632">
    <property type="component" value="Chromosome"/>
</dbReference>
<reference evidence="1 4" key="3">
    <citation type="journal article" date="2020" name="Nat. Commun.">
        <title>The structures of two archaeal type IV pili illuminate evolutionary relationships.</title>
        <authorList>
            <person name="Wang F."/>
            <person name="Baquero D.P."/>
            <person name="Su Z."/>
            <person name="Beltran L.C."/>
            <person name="Prangishvili D."/>
            <person name="Krupovic M."/>
            <person name="Egelman E.H."/>
        </authorList>
    </citation>
    <scope>NUCLEOTIDE SEQUENCE [LARGE SCALE GENOMIC DNA]</scope>
    <source>
        <strain evidence="1 4">POZ149</strain>
    </source>
</reference>
<dbReference type="GeneID" id="27428311"/>
<dbReference type="EMBL" id="LT549890">
    <property type="protein sequence ID" value="SAI85671.1"/>
    <property type="molecule type" value="Genomic_DNA"/>
</dbReference>